<accession>A0AAV1UGC7</accession>
<evidence type="ECO:0000313" key="3">
    <source>
        <dbReference type="Proteomes" id="UP001162060"/>
    </source>
</evidence>
<gene>
    <name evidence="2" type="ORF">PM001_LOCUS18834</name>
</gene>
<dbReference type="Proteomes" id="UP001162060">
    <property type="component" value="Unassembled WGS sequence"/>
</dbReference>
<reference evidence="2" key="1">
    <citation type="submission" date="2024-01" db="EMBL/GenBank/DDBJ databases">
        <authorList>
            <person name="Webb A."/>
        </authorList>
    </citation>
    <scope>NUCLEOTIDE SEQUENCE</scope>
    <source>
        <strain evidence="2">Pm1</strain>
    </source>
</reference>
<organism evidence="2 3">
    <name type="scientific">Peronospora matthiolae</name>
    <dbReference type="NCBI Taxonomy" id="2874970"/>
    <lineage>
        <taxon>Eukaryota</taxon>
        <taxon>Sar</taxon>
        <taxon>Stramenopiles</taxon>
        <taxon>Oomycota</taxon>
        <taxon>Peronosporomycetes</taxon>
        <taxon>Peronosporales</taxon>
        <taxon>Peronosporaceae</taxon>
        <taxon>Peronospora</taxon>
    </lineage>
</organism>
<sequence length="238" mass="24601">MQPLDHPPGGGDDPGGASALTEEPTVPLTGTACASTDSDESRITQPVEAARPGASTSALLPLPGAIQEDSQGPAADGNYPMLGDEGMPIGCLSTGGALGSAFSLRRKPSASAVKGVNSQDGRDRSNGTAPPEDPKPNPTDGQSPSPPPRQTPIRRVSSDAMFSALVGDMKESPNVGLVDAWIQTIRQLFAEAYAEVPFLSEELPADRKRFPTVGEAEASSLLGLFEQAFVNTTGGFEE</sequence>
<evidence type="ECO:0000313" key="2">
    <source>
        <dbReference type="EMBL" id="CAK7933684.1"/>
    </source>
</evidence>
<dbReference type="AlphaFoldDB" id="A0AAV1UGC7"/>
<feature type="region of interest" description="Disordered" evidence="1">
    <location>
        <begin position="1"/>
        <end position="154"/>
    </location>
</feature>
<name>A0AAV1UGC7_9STRA</name>
<comment type="caution">
    <text evidence="2">The sequence shown here is derived from an EMBL/GenBank/DDBJ whole genome shotgun (WGS) entry which is preliminary data.</text>
</comment>
<protein>
    <submittedName>
        <fullName evidence="2">Uncharacterized protein</fullName>
    </submittedName>
</protein>
<dbReference type="EMBL" id="CAKLBY020000195">
    <property type="protein sequence ID" value="CAK7933684.1"/>
    <property type="molecule type" value="Genomic_DNA"/>
</dbReference>
<evidence type="ECO:0000256" key="1">
    <source>
        <dbReference type="SAM" id="MobiDB-lite"/>
    </source>
</evidence>
<proteinExistence type="predicted"/>